<protein>
    <recommendedName>
        <fullName evidence="8">LuxR family transcriptional regulator</fullName>
    </recommendedName>
</protein>
<dbReference type="PANTHER" id="PTHR43214:SF43">
    <property type="entry name" value="TWO-COMPONENT RESPONSE REGULATOR"/>
    <property type="match status" value="1"/>
</dbReference>
<dbReference type="SMART" id="SM00421">
    <property type="entry name" value="HTH_LUXR"/>
    <property type="match status" value="1"/>
</dbReference>
<feature type="domain" description="Response regulatory" evidence="5">
    <location>
        <begin position="4"/>
        <end position="120"/>
    </location>
</feature>
<dbReference type="EMBL" id="JTDV01000015">
    <property type="protein sequence ID" value="KJD31443.1"/>
    <property type="molecule type" value="Genomic_DNA"/>
</dbReference>
<dbReference type="Pfam" id="PF00072">
    <property type="entry name" value="Response_reg"/>
    <property type="match status" value="1"/>
</dbReference>
<dbReference type="InterPro" id="IPR039420">
    <property type="entry name" value="WalR-like"/>
</dbReference>
<evidence type="ECO:0000313" key="6">
    <source>
        <dbReference type="EMBL" id="KJD31443.1"/>
    </source>
</evidence>
<dbReference type="InterPro" id="IPR001789">
    <property type="entry name" value="Sig_transdc_resp-reg_receiver"/>
</dbReference>
<dbReference type="InterPro" id="IPR000792">
    <property type="entry name" value="Tscrpt_reg_LuxR_C"/>
</dbReference>
<evidence type="ECO:0000256" key="1">
    <source>
        <dbReference type="ARBA" id="ARBA00022553"/>
    </source>
</evidence>
<name>A0A0D7VYC4_9FLAO</name>
<gene>
    <name evidence="6" type="ORF">PK35_15160</name>
</gene>
<evidence type="ECO:0000256" key="3">
    <source>
        <dbReference type="PROSITE-ProRule" id="PRU00169"/>
    </source>
</evidence>
<dbReference type="PROSITE" id="PS50110">
    <property type="entry name" value="RESPONSE_REGULATORY"/>
    <property type="match status" value="1"/>
</dbReference>
<dbReference type="PANTHER" id="PTHR43214">
    <property type="entry name" value="TWO-COMPONENT RESPONSE REGULATOR"/>
    <property type="match status" value="1"/>
</dbReference>
<feature type="domain" description="HTH luxR-type" evidence="4">
    <location>
        <begin position="144"/>
        <end position="209"/>
    </location>
</feature>
<keyword evidence="1 3" id="KW-0597">Phosphoprotein</keyword>
<evidence type="ECO:0000259" key="4">
    <source>
        <dbReference type="PROSITE" id="PS50043"/>
    </source>
</evidence>
<feature type="modified residue" description="4-aspartylphosphate" evidence="3">
    <location>
        <position position="55"/>
    </location>
</feature>
<dbReference type="STRING" id="1382798.PK35_15160"/>
<evidence type="ECO:0000313" key="7">
    <source>
        <dbReference type="Proteomes" id="UP000032361"/>
    </source>
</evidence>
<dbReference type="OrthoDB" id="9797341at2"/>
<sequence length="212" mass="24058">MKINISITDDHKMVLQGIQSMLNNTPEIKVVETYETAQETINGLEKQCPDVLLLDINLPDINGIDLSKQLLKKHSDLKIIALTNFEDISFVKRMLKQGVHGYLLKNTDKLEILEALKTVLSGELYLQKDIQKKLINQTPKQTFNNGLNIKLTRREQEVLQAISEELTTHEISEKLFISPKTVETHRSNIMLKLGAKNSVGMIKIAIENDLLT</sequence>
<accession>A0A0D7VYC4</accession>
<comment type="caution">
    <text evidence="6">The sequence shown here is derived from an EMBL/GenBank/DDBJ whole genome shotgun (WGS) entry which is preliminary data.</text>
</comment>
<dbReference type="GO" id="GO:0000160">
    <property type="term" value="P:phosphorelay signal transduction system"/>
    <property type="evidence" value="ECO:0007669"/>
    <property type="project" value="InterPro"/>
</dbReference>
<keyword evidence="2" id="KW-0238">DNA-binding</keyword>
<organism evidence="6 7">
    <name type="scientific">Neotamlana nanhaiensis</name>
    <dbReference type="NCBI Taxonomy" id="1382798"/>
    <lineage>
        <taxon>Bacteria</taxon>
        <taxon>Pseudomonadati</taxon>
        <taxon>Bacteroidota</taxon>
        <taxon>Flavobacteriia</taxon>
        <taxon>Flavobacteriales</taxon>
        <taxon>Flavobacteriaceae</taxon>
        <taxon>Neotamlana</taxon>
    </lineage>
</organism>
<dbReference type="Gene3D" id="3.40.50.2300">
    <property type="match status" value="1"/>
</dbReference>
<dbReference type="AlphaFoldDB" id="A0A0D7VYC4"/>
<evidence type="ECO:0000256" key="2">
    <source>
        <dbReference type="ARBA" id="ARBA00023125"/>
    </source>
</evidence>
<dbReference type="PROSITE" id="PS50043">
    <property type="entry name" value="HTH_LUXR_2"/>
    <property type="match status" value="1"/>
</dbReference>
<dbReference type="CDD" id="cd06170">
    <property type="entry name" value="LuxR_C_like"/>
    <property type="match status" value="1"/>
</dbReference>
<dbReference type="SMART" id="SM00448">
    <property type="entry name" value="REC"/>
    <property type="match status" value="1"/>
</dbReference>
<reference evidence="6 7" key="1">
    <citation type="journal article" date="2015" name="Antonie Van Leeuwenhoek">
        <title>Tamlana nanhaiensis sp. nov., isolated from surface seawater collected from the South China Sea.</title>
        <authorList>
            <person name="Liu X."/>
            <person name="Lai Q."/>
            <person name="Du Y."/>
            <person name="Li G."/>
            <person name="Sun F."/>
            <person name="Shao Z."/>
        </authorList>
    </citation>
    <scope>NUCLEOTIDE SEQUENCE [LARGE SCALE GENOMIC DNA]</scope>
    <source>
        <strain evidence="6 7">FHC16</strain>
    </source>
</reference>
<evidence type="ECO:0008006" key="8">
    <source>
        <dbReference type="Google" id="ProtNLM"/>
    </source>
</evidence>
<dbReference type="InterPro" id="IPR011006">
    <property type="entry name" value="CheY-like_superfamily"/>
</dbReference>
<dbReference type="PRINTS" id="PR00038">
    <property type="entry name" value="HTHLUXR"/>
</dbReference>
<keyword evidence="7" id="KW-1185">Reference proteome</keyword>
<dbReference type="InterPro" id="IPR058245">
    <property type="entry name" value="NreC/VraR/RcsB-like_REC"/>
</dbReference>
<dbReference type="GO" id="GO:0003677">
    <property type="term" value="F:DNA binding"/>
    <property type="evidence" value="ECO:0007669"/>
    <property type="project" value="UniProtKB-KW"/>
</dbReference>
<dbReference type="PATRIC" id="fig|1382798.3.peg.1597"/>
<dbReference type="InterPro" id="IPR016032">
    <property type="entry name" value="Sig_transdc_resp-reg_C-effctor"/>
</dbReference>
<dbReference type="Proteomes" id="UP000032361">
    <property type="component" value="Unassembled WGS sequence"/>
</dbReference>
<dbReference type="CDD" id="cd17535">
    <property type="entry name" value="REC_NarL-like"/>
    <property type="match status" value="1"/>
</dbReference>
<dbReference type="Pfam" id="PF00196">
    <property type="entry name" value="GerE"/>
    <property type="match status" value="1"/>
</dbReference>
<dbReference type="GO" id="GO:0006355">
    <property type="term" value="P:regulation of DNA-templated transcription"/>
    <property type="evidence" value="ECO:0007669"/>
    <property type="project" value="InterPro"/>
</dbReference>
<evidence type="ECO:0000259" key="5">
    <source>
        <dbReference type="PROSITE" id="PS50110"/>
    </source>
</evidence>
<dbReference type="RefSeq" id="WP_044627416.1">
    <property type="nucleotide sequence ID" value="NZ_JTDV01000015.1"/>
</dbReference>
<dbReference type="SUPFAM" id="SSF52172">
    <property type="entry name" value="CheY-like"/>
    <property type="match status" value="1"/>
</dbReference>
<dbReference type="SUPFAM" id="SSF46894">
    <property type="entry name" value="C-terminal effector domain of the bipartite response regulators"/>
    <property type="match status" value="1"/>
</dbReference>
<proteinExistence type="predicted"/>